<feature type="chain" id="PRO_5002667010" evidence="1">
    <location>
        <begin position="23"/>
        <end position="148"/>
    </location>
</feature>
<evidence type="ECO:0000313" key="3">
    <source>
        <dbReference type="Proteomes" id="UP000006201"/>
    </source>
</evidence>
<gene>
    <name evidence="2" type="ORF">PTD2_06774</name>
</gene>
<dbReference type="EMBL" id="AAOH01000003">
    <property type="protein sequence ID" value="EAR28725.1"/>
    <property type="molecule type" value="Genomic_DNA"/>
</dbReference>
<accession>A4C810</accession>
<comment type="caution">
    <text evidence="2">The sequence shown here is derived from an EMBL/GenBank/DDBJ whole genome shotgun (WGS) entry which is preliminary data.</text>
</comment>
<evidence type="ECO:0000313" key="2">
    <source>
        <dbReference type="EMBL" id="EAR28725.1"/>
    </source>
</evidence>
<keyword evidence="3" id="KW-1185">Reference proteome</keyword>
<name>A4C810_9GAMM</name>
<sequence length="148" mass="16415">MLSSSRNIFLLFSLLIFVGCTAVPNQKAEIKQANASKKQKSNLAKTQTADKQIYQIKPSNLVVIKSVQSAQELGAIKLGFITSKRCISTSHQLSWIEKKVLFDLKKKAFDLGANALVVDYCHKTIQSDCAQMYRCEAIAFSASIVKQL</sequence>
<feature type="signal peptide" evidence="1">
    <location>
        <begin position="1"/>
        <end position="22"/>
    </location>
</feature>
<dbReference type="HOGENOM" id="CLU_1757285_0_0_6"/>
<dbReference type="STRING" id="87626.PTD2_06774"/>
<proteinExistence type="predicted"/>
<reference evidence="2 3" key="1">
    <citation type="submission" date="2006-02" db="EMBL/GenBank/DDBJ databases">
        <authorList>
            <person name="Moran M.A."/>
            <person name="Kjelleberg S."/>
            <person name="Egan S."/>
            <person name="Saunders N."/>
            <person name="Thomas T."/>
            <person name="Ferriera S."/>
            <person name="Johnson J."/>
            <person name="Kravitz S."/>
            <person name="Halpern A."/>
            <person name="Remington K."/>
            <person name="Beeson K."/>
            <person name="Tran B."/>
            <person name="Rogers Y.-H."/>
            <person name="Friedman R."/>
            <person name="Venter J.C."/>
        </authorList>
    </citation>
    <scope>NUCLEOTIDE SEQUENCE [LARGE SCALE GENOMIC DNA]</scope>
    <source>
        <strain evidence="2 3">D2</strain>
    </source>
</reference>
<dbReference type="Gene3D" id="3.30.110.70">
    <property type="entry name" value="Hypothetical protein apc22750. Chain B"/>
    <property type="match status" value="1"/>
</dbReference>
<organism evidence="2 3">
    <name type="scientific">Pseudoalteromonas tunicata D2</name>
    <dbReference type="NCBI Taxonomy" id="87626"/>
    <lineage>
        <taxon>Bacteria</taxon>
        <taxon>Pseudomonadati</taxon>
        <taxon>Pseudomonadota</taxon>
        <taxon>Gammaproteobacteria</taxon>
        <taxon>Alteromonadales</taxon>
        <taxon>Pseudoalteromonadaceae</taxon>
        <taxon>Pseudoalteromonas</taxon>
    </lineage>
</organism>
<dbReference type="PROSITE" id="PS51257">
    <property type="entry name" value="PROKAR_LIPOPROTEIN"/>
    <property type="match status" value="1"/>
</dbReference>
<keyword evidence="1" id="KW-0732">Signal</keyword>
<evidence type="ECO:0000256" key="1">
    <source>
        <dbReference type="SAM" id="SignalP"/>
    </source>
</evidence>
<dbReference type="RefSeq" id="WP_009837987.1">
    <property type="nucleotide sequence ID" value="NZ_AAOH01000003.1"/>
</dbReference>
<dbReference type="Proteomes" id="UP000006201">
    <property type="component" value="Unassembled WGS sequence"/>
</dbReference>
<protein>
    <submittedName>
        <fullName evidence="2">Uncharacterized protein</fullName>
    </submittedName>
</protein>
<dbReference type="AlphaFoldDB" id="A4C810"/>